<sequence>INAEAVHDKKLSNNELLGDDKKDESSSEEKGGKSKNRNKNKNKTGSDNDNDNDNENENENDNDNESENDNENDSETMAGNNVNSKTNTDLTGNENGQHAKNSESGRTASLSPLSPKTSPDILLHAHQMKRLSEASDLQEKQQLMAEKIKLCELSCDFNATSVNEKQRINNKKELLLETLQAMNGCKWNSPQLLAACLSTIQRNLFRALPDETVPNGNQNTEEELEFKDPAWYNIINFIIIIFFFKKKLNKIKFKKKKGNICN</sequence>
<protein>
    <submittedName>
        <fullName evidence="3">MIF4G domain protein</fullName>
    </submittedName>
</protein>
<name>X6LJW6_RETFI</name>
<feature type="region of interest" description="Disordered" evidence="1">
    <location>
        <begin position="1"/>
        <end position="119"/>
    </location>
</feature>
<keyword evidence="2" id="KW-0472">Membrane</keyword>
<dbReference type="Proteomes" id="UP000023152">
    <property type="component" value="Unassembled WGS sequence"/>
</dbReference>
<evidence type="ECO:0000313" key="3">
    <source>
        <dbReference type="EMBL" id="ETO01015.1"/>
    </source>
</evidence>
<gene>
    <name evidence="3" type="ORF">RFI_36424</name>
</gene>
<feature type="compositionally biased region" description="Basic residues" evidence="1">
    <location>
        <begin position="33"/>
        <end position="42"/>
    </location>
</feature>
<feature type="non-terminal residue" evidence="3">
    <location>
        <position position="1"/>
    </location>
</feature>
<keyword evidence="4" id="KW-1185">Reference proteome</keyword>
<feature type="compositionally biased region" description="Basic and acidic residues" evidence="1">
    <location>
        <begin position="1"/>
        <end position="32"/>
    </location>
</feature>
<dbReference type="GO" id="GO:0000159">
    <property type="term" value="C:protein phosphatase type 2A complex"/>
    <property type="evidence" value="ECO:0007669"/>
    <property type="project" value="InterPro"/>
</dbReference>
<feature type="transmembrane region" description="Helical" evidence="2">
    <location>
        <begin position="230"/>
        <end position="248"/>
    </location>
</feature>
<dbReference type="GO" id="GO:0007165">
    <property type="term" value="P:signal transduction"/>
    <property type="evidence" value="ECO:0007669"/>
    <property type="project" value="InterPro"/>
</dbReference>
<keyword evidence="2" id="KW-0812">Transmembrane</keyword>
<evidence type="ECO:0000313" key="4">
    <source>
        <dbReference type="Proteomes" id="UP000023152"/>
    </source>
</evidence>
<keyword evidence="2" id="KW-1133">Transmembrane helix</keyword>
<proteinExistence type="predicted"/>
<comment type="caution">
    <text evidence="3">The sequence shown here is derived from an EMBL/GenBank/DDBJ whole genome shotgun (WGS) entry which is preliminary data.</text>
</comment>
<dbReference type="SUPFAM" id="SSF48371">
    <property type="entry name" value="ARM repeat"/>
    <property type="match status" value="1"/>
</dbReference>
<dbReference type="GO" id="GO:0019888">
    <property type="term" value="F:protein phosphatase regulator activity"/>
    <property type="evidence" value="ECO:0007669"/>
    <property type="project" value="InterPro"/>
</dbReference>
<dbReference type="EMBL" id="ASPP01039455">
    <property type="protein sequence ID" value="ETO01015.1"/>
    <property type="molecule type" value="Genomic_DNA"/>
</dbReference>
<feature type="compositionally biased region" description="Polar residues" evidence="1">
    <location>
        <begin position="77"/>
        <end position="117"/>
    </location>
</feature>
<reference evidence="3 4" key="1">
    <citation type="journal article" date="2013" name="Curr. Biol.">
        <title>The Genome of the Foraminiferan Reticulomyxa filosa.</title>
        <authorList>
            <person name="Glockner G."/>
            <person name="Hulsmann N."/>
            <person name="Schleicher M."/>
            <person name="Noegel A.A."/>
            <person name="Eichinger L."/>
            <person name="Gallinger C."/>
            <person name="Pawlowski J."/>
            <person name="Sierra R."/>
            <person name="Euteneuer U."/>
            <person name="Pillet L."/>
            <person name="Moustafa A."/>
            <person name="Platzer M."/>
            <person name="Groth M."/>
            <person name="Szafranski K."/>
            <person name="Schliwa M."/>
        </authorList>
    </citation>
    <scope>NUCLEOTIDE SEQUENCE [LARGE SCALE GENOMIC DNA]</scope>
</reference>
<dbReference type="AlphaFoldDB" id="X6LJW6"/>
<evidence type="ECO:0000256" key="1">
    <source>
        <dbReference type="SAM" id="MobiDB-lite"/>
    </source>
</evidence>
<dbReference type="Gene3D" id="1.25.10.10">
    <property type="entry name" value="Leucine-rich Repeat Variant"/>
    <property type="match status" value="1"/>
</dbReference>
<evidence type="ECO:0000256" key="2">
    <source>
        <dbReference type="SAM" id="Phobius"/>
    </source>
</evidence>
<organism evidence="3 4">
    <name type="scientific">Reticulomyxa filosa</name>
    <dbReference type="NCBI Taxonomy" id="46433"/>
    <lineage>
        <taxon>Eukaryota</taxon>
        <taxon>Sar</taxon>
        <taxon>Rhizaria</taxon>
        <taxon>Retaria</taxon>
        <taxon>Foraminifera</taxon>
        <taxon>Monothalamids</taxon>
        <taxon>Reticulomyxidae</taxon>
        <taxon>Reticulomyxa</taxon>
    </lineage>
</organism>
<dbReference type="InterPro" id="IPR011989">
    <property type="entry name" value="ARM-like"/>
</dbReference>
<dbReference type="InterPro" id="IPR016024">
    <property type="entry name" value="ARM-type_fold"/>
</dbReference>
<dbReference type="InterPro" id="IPR002554">
    <property type="entry name" value="PP2A_B56"/>
</dbReference>
<feature type="compositionally biased region" description="Acidic residues" evidence="1">
    <location>
        <begin position="48"/>
        <end position="74"/>
    </location>
</feature>
<accession>X6LJW6</accession>
<dbReference type="Pfam" id="PF01603">
    <property type="entry name" value="B56"/>
    <property type="match status" value="1"/>
</dbReference>